<evidence type="ECO:0000313" key="3">
    <source>
        <dbReference type="EMBL" id="KGE14877.1"/>
    </source>
</evidence>
<keyword evidence="1" id="KW-0238">DNA-binding</keyword>
<feature type="domain" description="HTH cro/C1-type" evidence="2">
    <location>
        <begin position="17"/>
        <end position="71"/>
    </location>
</feature>
<evidence type="ECO:0000256" key="1">
    <source>
        <dbReference type="ARBA" id="ARBA00023125"/>
    </source>
</evidence>
<sequence length="77" mass="8866">MNKQDKNCINNKIAATIRVERFRRGYSQEFMALQLHISQNAYSRIERGVTKLDIERLDAIAALLGVTIEFLLKEGKN</sequence>
<protein>
    <submittedName>
        <fullName evidence="3">Helix-turn-helix domain-containing protein</fullName>
    </submittedName>
</protein>
<dbReference type="EMBL" id="JJMU01000022">
    <property type="protein sequence ID" value="KGE14877.1"/>
    <property type="molecule type" value="Genomic_DNA"/>
</dbReference>
<dbReference type="InterPro" id="IPR010982">
    <property type="entry name" value="Lambda_DNA-bd_dom_sf"/>
</dbReference>
<dbReference type="STRING" id="1229276.DI53_1377"/>
<dbReference type="Proteomes" id="UP000031802">
    <property type="component" value="Unassembled WGS sequence"/>
</dbReference>
<dbReference type="InterPro" id="IPR001387">
    <property type="entry name" value="Cro/C1-type_HTH"/>
</dbReference>
<evidence type="ECO:0000313" key="4">
    <source>
        <dbReference type="Proteomes" id="UP000031802"/>
    </source>
</evidence>
<dbReference type="RefSeq" id="WP_037497117.1">
    <property type="nucleotide sequence ID" value="NZ_JJMU01000022.1"/>
</dbReference>
<gene>
    <name evidence="3" type="ORF">DI53_1377</name>
</gene>
<keyword evidence="4" id="KW-1185">Reference proteome</keyword>
<reference evidence="3 4" key="2">
    <citation type="journal article" date="2015" name="PLoS ONE">
        <title>Whole-Genome Optical Mapping and Finished Genome Sequence of Sphingobacterium deserti sp. nov., a New Species Isolated from the Western Desert of China.</title>
        <authorList>
            <person name="Teng C."/>
            <person name="Zhou Z."/>
            <person name="Molnar I."/>
            <person name="Li X."/>
            <person name="Tang R."/>
            <person name="Chen M."/>
            <person name="Wang L."/>
            <person name="Su S."/>
            <person name="Zhang W."/>
            <person name="Lin M."/>
        </authorList>
    </citation>
    <scope>NUCLEOTIDE SEQUENCE [LARGE SCALE GENOMIC DNA]</scope>
    <source>
        <strain evidence="4">ACCC05744</strain>
    </source>
</reference>
<dbReference type="SMART" id="SM00530">
    <property type="entry name" value="HTH_XRE"/>
    <property type="match status" value="1"/>
</dbReference>
<proteinExistence type="predicted"/>
<dbReference type="SUPFAM" id="SSF47413">
    <property type="entry name" value="lambda repressor-like DNA-binding domains"/>
    <property type="match status" value="1"/>
</dbReference>
<organism evidence="3 4">
    <name type="scientific">Sphingobacterium deserti</name>
    <dbReference type="NCBI Taxonomy" id="1229276"/>
    <lineage>
        <taxon>Bacteria</taxon>
        <taxon>Pseudomonadati</taxon>
        <taxon>Bacteroidota</taxon>
        <taxon>Sphingobacteriia</taxon>
        <taxon>Sphingobacteriales</taxon>
        <taxon>Sphingobacteriaceae</taxon>
        <taxon>Sphingobacterium</taxon>
    </lineage>
</organism>
<dbReference type="eggNOG" id="COG1396">
    <property type="taxonomic scope" value="Bacteria"/>
</dbReference>
<accession>A0A0B8T1J1</accession>
<dbReference type="CDD" id="cd00093">
    <property type="entry name" value="HTH_XRE"/>
    <property type="match status" value="1"/>
</dbReference>
<dbReference type="OrthoDB" id="1122522at2"/>
<dbReference type="AlphaFoldDB" id="A0A0B8T1J1"/>
<dbReference type="PANTHER" id="PTHR46558:SF4">
    <property type="entry name" value="DNA-BIDING PHAGE PROTEIN"/>
    <property type="match status" value="1"/>
</dbReference>
<dbReference type="GO" id="GO:0003677">
    <property type="term" value="F:DNA binding"/>
    <property type="evidence" value="ECO:0007669"/>
    <property type="project" value="UniProtKB-KW"/>
</dbReference>
<name>A0A0B8T1J1_9SPHI</name>
<dbReference type="PATRIC" id="fig|1229276.3.peg.1421"/>
<dbReference type="Pfam" id="PF01381">
    <property type="entry name" value="HTH_3"/>
    <property type="match status" value="1"/>
</dbReference>
<dbReference type="PANTHER" id="PTHR46558">
    <property type="entry name" value="TRACRIPTIONAL REGULATORY PROTEIN-RELATED-RELATED"/>
    <property type="match status" value="1"/>
</dbReference>
<comment type="caution">
    <text evidence="3">The sequence shown here is derived from an EMBL/GenBank/DDBJ whole genome shotgun (WGS) entry which is preliminary data.</text>
</comment>
<dbReference type="Gene3D" id="1.10.260.40">
    <property type="entry name" value="lambda repressor-like DNA-binding domains"/>
    <property type="match status" value="1"/>
</dbReference>
<evidence type="ECO:0000259" key="2">
    <source>
        <dbReference type="PROSITE" id="PS50943"/>
    </source>
</evidence>
<reference evidence="4" key="1">
    <citation type="submission" date="2014-04" db="EMBL/GenBank/DDBJ databases">
        <title>Whole-Genome optical mapping and complete genome sequence of Sphingobacterium deserti sp. nov., a new spaces isolated from desert in the west of China.</title>
        <authorList>
            <person name="Teng C."/>
            <person name="Zhou Z."/>
            <person name="Li X."/>
            <person name="Chen M."/>
            <person name="Lin M."/>
            <person name="Wang L."/>
            <person name="Su S."/>
            <person name="Zhang C."/>
            <person name="Zhang W."/>
        </authorList>
    </citation>
    <scope>NUCLEOTIDE SEQUENCE [LARGE SCALE GENOMIC DNA]</scope>
    <source>
        <strain evidence="4">ACCC05744</strain>
    </source>
</reference>
<dbReference type="PROSITE" id="PS50943">
    <property type="entry name" value="HTH_CROC1"/>
    <property type="match status" value="1"/>
</dbReference>